<proteinExistence type="predicted"/>
<protein>
    <submittedName>
        <fullName evidence="1">Uncharacterized protein</fullName>
    </submittedName>
</protein>
<reference evidence="1 2" key="1">
    <citation type="submission" date="2015-01" db="EMBL/GenBank/DDBJ databases">
        <title>Evolution of Trichinella species and genotypes.</title>
        <authorList>
            <person name="Korhonen P.K."/>
            <person name="Edoardo P."/>
            <person name="Giuseppe L.R."/>
            <person name="Gasser R.B."/>
        </authorList>
    </citation>
    <scope>NUCLEOTIDE SEQUENCE [LARGE SCALE GENOMIC DNA]</scope>
    <source>
        <strain evidence="1">ISS1029</strain>
    </source>
</reference>
<evidence type="ECO:0000313" key="2">
    <source>
        <dbReference type="Proteomes" id="UP000055024"/>
    </source>
</evidence>
<gene>
    <name evidence="1" type="ORF">T11_16706</name>
</gene>
<accession>A0A0V1HYC2</accession>
<keyword evidence="2" id="KW-1185">Reference proteome</keyword>
<dbReference type="OrthoDB" id="5930447at2759"/>
<comment type="caution">
    <text evidence="1">The sequence shown here is derived from an EMBL/GenBank/DDBJ whole genome shotgun (WGS) entry which is preliminary data.</text>
</comment>
<evidence type="ECO:0000313" key="1">
    <source>
        <dbReference type="EMBL" id="KRZ15580.1"/>
    </source>
</evidence>
<dbReference type="AlphaFoldDB" id="A0A0V1HYC2"/>
<dbReference type="Proteomes" id="UP000055024">
    <property type="component" value="Unassembled WGS sequence"/>
</dbReference>
<dbReference type="EMBL" id="JYDP01000017">
    <property type="protein sequence ID" value="KRZ15580.1"/>
    <property type="molecule type" value="Genomic_DNA"/>
</dbReference>
<organism evidence="1 2">
    <name type="scientific">Trichinella zimbabwensis</name>
    <dbReference type="NCBI Taxonomy" id="268475"/>
    <lineage>
        <taxon>Eukaryota</taxon>
        <taxon>Metazoa</taxon>
        <taxon>Ecdysozoa</taxon>
        <taxon>Nematoda</taxon>
        <taxon>Enoplea</taxon>
        <taxon>Dorylaimia</taxon>
        <taxon>Trichinellida</taxon>
        <taxon>Trichinellidae</taxon>
        <taxon>Trichinella</taxon>
    </lineage>
</organism>
<sequence length="84" mass="9297">MKNKDIKLHVKEALRTGSWSTAAPVPRFQMLAPDWPTGPDMSGNVQTSAFMLAQSKIATFSCLDEELKSEDEQRFGVQDAVSSH</sequence>
<name>A0A0V1HYC2_9BILA</name>